<proteinExistence type="predicted"/>
<dbReference type="STRING" id="1618337.UT28_C0001G0615"/>
<evidence type="ECO:0000313" key="2">
    <source>
        <dbReference type="EMBL" id="AKM82416.1"/>
    </source>
</evidence>
<dbReference type="InterPro" id="IPR035205">
    <property type="entry name" value="DUF5320"/>
</dbReference>
<name>A0A0G4B389_9BACT</name>
<evidence type="ECO:0008006" key="4">
    <source>
        <dbReference type="Google" id="ProtNLM"/>
    </source>
</evidence>
<accession>A0A0G4B389</accession>
<sequence>MPRLNGTGPQGMGPMTGRGLGSCGGGRGYGRGMGCGYGCGMPWSYRQPNIDEEKEMIKDDIAVLKEELKAAEERLSELNK</sequence>
<protein>
    <recommendedName>
        <fullName evidence="4">Cytoplasmic protein</fullName>
    </recommendedName>
</protein>
<reference evidence="2 3" key="1">
    <citation type="journal article" date="2015" name="Nature">
        <title>rRNA introns, odd ribosomes, and small enigmatic genomes across a large radiation of phyla.</title>
        <authorList>
            <person name="Brown C.T."/>
            <person name="Hug L.A."/>
            <person name="Thomas B.C."/>
            <person name="Sharon I."/>
            <person name="Castelle C.J."/>
            <person name="Singh A."/>
            <person name="Wilkins M.J."/>
            <person name="Williams K.H."/>
            <person name="Banfield J.F."/>
        </authorList>
    </citation>
    <scope>NUCLEOTIDE SEQUENCE [LARGE SCALE GENOMIC DNA]</scope>
</reference>
<dbReference type="AlphaFoldDB" id="A0A0G4B389"/>
<evidence type="ECO:0000313" key="3">
    <source>
        <dbReference type="Proteomes" id="UP000035648"/>
    </source>
</evidence>
<organism evidence="2 3">
    <name type="scientific">Berkelbacteria bacterium GW2011_GWE1_39_12</name>
    <dbReference type="NCBI Taxonomy" id="1618337"/>
    <lineage>
        <taxon>Bacteria</taxon>
        <taxon>Candidatus Berkelbacteria</taxon>
    </lineage>
</organism>
<dbReference type="KEGG" id="bbgw:UT28_C0001G0615"/>
<feature type="compositionally biased region" description="Gly residues" evidence="1">
    <location>
        <begin position="8"/>
        <end position="23"/>
    </location>
</feature>
<feature type="region of interest" description="Disordered" evidence="1">
    <location>
        <begin position="1"/>
        <end position="23"/>
    </location>
</feature>
<dbReference type="EMBL" id="CP011213">
    <property type="protein sequence ID" value="AKM82416.1"/>
    <property type="molecule type" value="Genomic_DNA"/>
</dbReference>
<gene>
    <name evidence="2" type="ORF">UT28_C0001G0615</name>
</gene>
<dbReference type="Pfam" id="PF17253">
    <property type="entry name" value="DUF5320"/>
    <property type="match status" value="1"/>
</dbReference>
<dbReference type="Proteomes" id="UP000035648">
    <property type="component" value="Chromosome"/>
</dbReference>
<evidence type="ECO:0000256" key="1">
    <source>
        <dbReference type="SAM" id="MobiDB-lite"/>
    </source>
</evidence>